<evidence type="ECO:0000256" key="1">
    <source>
        <dbReference type="SAM" id="MobiDB-lite"/>
    </source>
</evidence>
<protein>
    <submittedName>
        <fullName evidence="2">Uncharacterized protein</fullName>
    </submittedName>
</protein>
<dbReference type="Proteomes" id="UP000299102">
    <property type="component" value="Unassembled WGS sequence"/>
</dbReference>
<organism evidence="2 3">
    <name type="scientific">Eumeta variegata</name>
    <name type="common">Bagworm moth</name>
    <name type="synonym">Eumeta japonica</name>
    <dbReference type="NCBI Taxonomy" id="151549"/>
    <lineage>
        <taxon>Eukaryota</taxon>
        <taxon>Metazoa</taxon>
        <taxon>Ecdysozoa</taxon>
        <taxon>Arthropoda</taxon>
        <taxon>Hexapoda</taxon>
        <taxon>Insecta</taxon>
        <taxon>Pterygota</taxon>
        <taxon>Neoptera</taxon>
        <taxon>Endopterygota</taxon>
        <taxon>Lepidoptera</taxon>
        <taxon>Glossata</taxon>
        <taxon>Ditrysia</taxon>
        <taxon>Tineoidea</taxon>
        <taxon>Psychidae</taxon>
        <taxon>Oiketicinae</taxon>
        <taxon>Eumeta</taxon>
    </lineage>
</organism>
<dbReference type="EMBL" id="BGZK01002422">
    <property type="protein sequence ID" value="GBP93818.1"/>
    <property type="molecule type" value="Genomic_DNA"/>
</dbReference>
<proteinExistence type="predicted"/>
<sequence length="320" mass="36533">MELGGTRAYQADREGFSGLKFDRAQVRPGQRVRRAQVARPGEVLRALGSTAAMDTLWIYSTARDRVVFADQPPNVNVSDYIICSKSTSSLDAGSFGDPHIRTNSVRSEFQIALRRKARRLSTLRRRYAEFDRGRVSLRDEIREGFYPQLRSLKKMRLLSGNLLKKIDVSPMRRRLNMDVLLYAGKKQQFPVQVFEIDSTLTKLRQTRSVESRRSPPPIDTRNPIGVTLALQASWTGIGYLMGEKRADEGGGAGSFTAWIRTRTHLGRRRRICPLSHDRFKGIQEDPALSVYNQRRAADVDEEQRRNRISEKVSARSRRIP</sequence>
<accession>A0A4C2A1E2</accession>
<reference evidence="2 3" key="1">
    <citation type="journal article" date="2019" name="Commun. Biol.">
        <title>The bagworm genome reveals a unique fibroin gene that provides high tensile strength.</title>
        <authorList>
            <person name="Kono N."/>
            <person name="Nakamura H."/>
            <person name="Ohtoshi R."/>
            <person name="Tomita M."/>
            <person name="Numata K."/>
            <person name="Arakawa K."/>
        </authorList>
    </citation>
    <scope>NUCLEOTIDE SEQUENCE [LARGE SCALE GENOMIC DNA]</scope>
</reference>
<dbReference type="AlphaFoldDB" id="A0A4C2A1E2"/>
<feature type="compositionally biased region" description="Basic and acidic residues" evidence="1">
    <location>
        <begin position="298"/>
        <end position="313"/>
    </location>
</feature>
<gene>
    <name evidence="2" type="ORF">EVAR_67435_1</name>
</gene>
<comment type="caution">
    <text evidence="2">The sequence shown here is derived from an EMBL/GenBank/DDBJ whole genome shotgun (WGS) entry which is preliminary data.</text>
</comment>
<name>A0A4C2A1E2_EUMVA</name>
<feature type="region of interest" description="Disordered" evidence="1">
    <location>
        <begin position="298"/>
        <end position="320"/>
    </location>
</feature>
<keyword evidence="3" id="KW-1185">Reference proteome</keyword>
<evidence type="ECO:0000313" key="2">
    <source>
        <dbReference type="EMBL" id="GBP93818.1"/>
    </source>
</evidence>
<evidence type="ECO:0000313" key="3">
    <source>
        <dbReference type="Proteomes" id="UP000299102"/>
    </source>
</evidence>